<reference evidence="8" key="1">
    <citation type="submission" date="2016-11" db="UniProtKB">
        <authorList>
            <consortium name="WormBaseParasite"/>
        </authorList>
    </citation>
    <scope>IDENTIFICATION</scope>
</reference>
<dbReference type="AlphaFoldDB" id="A0A1I8A9V9"/>
<feature type="transmembrane region" description="Helical" evidence="5">
    <location>
        <begin position="40"/>
        <end position="61"/>
    </location>
</feature>
<evidence type="ECO:0000313" key="7">
    <source>
        <dbReference type="Proteomes" id="UP000095287"/>
    </source>
</evidence>
<feature type="transmembrane region" description="Helical" evidence="5">
    <location>
        <begin position="7"/>
        <end position="28"/>
    </location>
</feature>
<dbReference type="SMART" id="SM01381">
    <property type="entry name" value="7TM_GPCR_Srsx"/>
    <property type="match status" value="1"/>
</dbReference>
<evidence type="ECO:0000256" key="3">
    <source>
        <dbReference type="ARBA" id="ARBA00022989"/>
    </source>
</evidence>
<evidence type="ECO:0000256" key="1">
    <source>
        <dbReference type="ARBA" id="ARBA00004370"/>
    </source>
</evidence>
<dbReference type="InterPro" id="IPR047130">
    <property type="entry name" value="7TM_GPCR_Srsx_nematod"/>
</dbReference>
<feature type="domain" description="G-protein coupled receptors family 1 profile" evidence="6">
    <location>
        <begin position="1"/>
        <end position="221"/>
    </location>
</feature>
<evidence type="ECO:0000256" key="2">
    <source>
        <dbReference type="ARBA" id="ARBA00022692"/>
    </source>
</evidence>
<dbReference type="WBParaSite" id="L893_g3420.t1">
    <property type="protein sequence ID" value="L893_g3420.t1"/>
    <property type="gene ID" value="L893_g3420"/>
</dbReference>
<accession>A0A1I8A9V9</accession>
<dbReference type="InterPro" id="IPR019424">
    <property type="entry name" value="7TM_GPCR_Srsx"/>
</dbReference>
<dbReference type="PANTHER" id="PTHR23360">
    <property type="entry name" value="G-PROTEIN COUPLED RECEPTORS FAMILY 1 PROFILE DOMAIN-CONTAINING PROTEIN-RELATED"/>
    <property type="match status" value="1"/>
</dbReference>
<comment type="subcellular location">
    <subcellularLocation>
        <location evidence="1">Membrane</location>
    </subcellularLocation>
</comment>
<feature type="transmembrane region" description="Helical" evidence="5">
    <location>
        <begin position="204"/>
        <end position="223"/>
    </location>
</feature>
<dbReference type="Pfam" id="PF10320">
    <property type="entry name" value="7TM_GPCR_Srsx"/>
    <property type="match status" value="1"/>
</dbReference>
<keyword evidence="4 5" id="KW-0472">Membrane</keyword>
<dbReference type="SUPFAM" id="SSF81321">
    <property type="entry name" value="Family A G protein-coupled receptor-like"/>
    <property type="match status" value="1"/>
</dbReference>
<name>A0A1I8A9V9_9BILA</name>
<feature type="transmembrane region" description="Helical" evidence="5">
    <location>
        <begin position="164"/>
        <end position="192"/>
    </location>
</feature>
<evidence type="ECO:0000313" key="8">
    <source>
        <dbReference type="WBParaSite" id="L893_g3420.t1"/>
    </source>
</evidence>
<dbReference type="GO" id="GO:0016020">
    <property type="term" value="C:membrane"/>
    <property type="evidence" value="ECO:0007669"/>
    <property type="project" value="UniProtKB-SubCell"/>
</dbReference>
<feature type="transmembrane region" description="Helical" evidence="5">
    <location>
        <begin position="81"/>
        <end position="103"/>
    </location>
</feature>
<protein>
    <submittedName>
        <fullName evidence="8">G_PROTEIN_RECEP_F1_2 domain-containing protein</fullName>
    </submittedName>
</protein>
<keyword evidence="7" id="KW-1185">Reference proteome</keyword>
<dbReference type="Proteomes" id="UP000095287">
    <property type="component" value="Unplaced"/>
</dbReference>
<sequence length="275" mass="30765">SCSKLIALQAFTDMVTAFGHPIFFYLSWTEQLVSFRTCFWLQFIPCSGMNWSTAVVMFIGLDRLCCVRYPTWYATLNKARYLLSICACCFAYDALNKIVGYFTIAEQMTVCVIAEAYSGLGRFVFVGSQVLLNIMVVIVYQKLRSEMMEARRTSRLGNKETNKVYKAVNTVMICYILGWLTTMVSLGVTMIITLDVFLTVAVEAVVGVFANINLACPLIVYYYRSSLYRKEIRKVFGFADNAVYVHSSSQSARGTGQHINSINVVSSDASGATKA</sequence>
<dbReference type="InterPro" id="IPR017452">
    <property type="entry name" value="GPCR_Rhodpsn_7TM"/>
</dbReference>
<evidence type="ECO:0000259" key="6">
    <source>
        <dbReference type="PROSITE" id="PS50262"/>
    </source>
</evidence>
<dbReference type="PROSITE" id="PS50262">
    <property type="entry name" value="G_PROTEIN_RECEP_F1_2"/>
    <property type="match status" value="1"/>
</dbReference>
<dbReference type="PANTHER" id="PTHR23360:SF16">
    <property type="entry name" value="G-PROTEIN COUPLED RECEPTORS FAMILY 1 PROFILE DOMAIN-CONTAINING PROTEIN"/>
    <property type="match status" value="1"/>
</dbReference>
<organism evidence="7 8">
    <name type="scientific">Steinernema glaseri</name>
    <dbReference type="NCBI Taxonomy" id="37863"/>
    <lineage>
        <taxon>Eukaryota</taxon>
        <taxon>Metazoa</taxon>
        <taxon>Ecdysozoa</taxon>
        <taxon>Nematoda</taxon>
        <taxon>Chromadorea</taxon>
        <taxon>Rhabditida</taxon>
        <taxon>Tylenchina</taxon>
        <taxon>Panagrolaimomorpha</taxon>
        <taxon>Strongyloidoidea</taxon>
        <taxon>Steinernematidae</taxon>
        <taxon>Steinernema</taxon>
    </lineage>
</organism>
<evidence type="ECO:0000256" key="5">
    <source>
        <dbReference type="SAM" id="Phobius"/>
    </source>
</evidence>
<evidence type="ECO:0000256" key="4">
    <source>
        <dbReference type="ARBA" id="ARBA00023136"/>
    </source>
</evidence>
<keyword evidence="3 5" id="KW-1133">Transmembrane helix</keyword>
<keyword evidence="2 5" id="KW-0812">Transmembrane</keyword>
<dbReference type="InterPro" id="IPR000276">
    <property type="entry name" value="GPCR_Rhodpsn"/>
</dbReference>
<dbReference type="Gene3D" id="1.20.1070.10">
    <property type="entry name" value="Rhodopsin 7-helix transmembrane proteins"/>
    <property type="match status" value="1"/>
</dbReference>
<proteinExistence type="predicted"/>
<feature type="transmembrane region" description="Helical" evidence="5">
    <location>
        <begin position="123"/>
        <end position="143"/>
    </location>
</feature>
<dbReference type="GO" id="GO:0004930">
    <property type="term" value="F:G protein-coupled receptor activity"/>
    <property type="evidence" value="ECO:0007669"/>
    <property type="project" value="InterPro"/>
</dbReference>